<dbReference type="Pfam" id="PF00563">
    <property type="entry name" value="EAL"/>
    <property type="match status" value="1"/>
</dbReference>
<dbReference type="InterPro" id="IPR029787">
    <property type="entry name" value="Nucleotide_cyclase"/>
</dbReference>
<dbReference type="AlphaFoldDB" id="A0A4U8PZE0"/>
<accession>A0A4U8PZE0</accession>
<reference evidence="3 4" key="1">
    <citation type="journal article" date="2019" name="Anaerobe">
        <title>Detection of Robinsoniella peoriensis in multiple bone samples of a trauma patient.</title>
        <authorList>
            <person name="Schrottner P."/>
            <person name="Hartwich K."/>
            <person name="Bunk B."/>
            <person name="Schober I."/>
            <person name="Helbig S."/>
            <person name="Rudolph W.W."/>
            <person name="Gunzer F."/>
        </authorList>
    </citation>
    <scope>NUCLEOTIDE SEQUENCE [LARGE SCALE GENOMIC DNA]</scope>
    <source>
        <strain evidence="3 4">DSM 106044</strain>
    </source>
</reference>
<evidence type="ECO:0000313" key="4">
    <source>
        <dbReference type="Proteomes" id="UP000306509"/>
    </source>
</evidence>
<protein>
    <submittedName>
        <fullName evidence="3">Bacteriophytochrome cph2</fullName>
    </submittedName>
</protein>
<proteinExistence type="predicted"/>
<dbReference type="InterPro" id="IPR043128">
    <property type="entry name" value="Rev_trsase/Diguanyl_cyclase"/>
</dbReference>
<sequence>MDQWNTDRIIDNMDAFVYAIRYDTHQFLYTNKVMREKFPELQKDITCHKLFFCSDEVCKDCPMGSGQGENNVRSVMWIESLQQWLQLDYSAYQDEKLGFCFVCIGVDITSVKESIRMTKTVLDGIHAAAYTVGMEDYRISFVNQELRNMLPDIQEKDLCYQALWNNQKPCSHCPIPHLNEDNPSRKMEIYNEKLNKYLSIDSVRVLGSDSKPVAIFTGYDISKRIAYENQLKDTLFKDMQLGIKNRASFMEDLSMLFQDGKNGCVCILNMKNFNNYNLVFGRQQGDALLKLIVERCVEIYPKHRVYRVGGAKFAFLASCEEQCNLIREKIVKAIQDESHKNGQNFRLFIDVVLIDFPQYAQNPEMVIHNAEYMLSKAKKTESSEVLYFRKTEQIQMERKNQIAGIIREKAAEQSFEVYYQPIYEIESGTYTKCEALLRVKDNKLGWISPSEFIPIAEQSGLINQLGVFVLEEACRMIAKREKMGLDPVQINVNVSTVQFSKSTFYDDVTQVVQKYHIDPALIQLEVTESIIINSFDYIINIMRRLIEFGVSFAIDDFGTGYSSLSYIGTLPVESIKLDKSFVDKIAESEVYLLIVKNVIEIAKGLQFQIVAEGVEGRNQYEILKRLDCDYIQGYFFSTPLPPEEFEQFLEKETVLV</sequence>
<dbReference type="STRING" id="180332.GCA_000797495_03212"/>
<dbReference type="InterPro" id="IPR050706">
    <property type="entry name" value="Cyclic-di-GMP_PDE-like"/>
</dbReference>
<dbReference type="InterPro" id="IPR001633">
    <property type="entry name" value="EAL_dom"/>
</dbReference>
<comment type="caution">
    <text evidence="3">The sequence shown here is derived from an EMBL/GenBank/DDBJ whole genome shotgun (WGS) entry which is preliminary data.</text>
</comment>
<dbReference type="InterPro" id="IPR000160">
    <property type="entry name" value="GGDEF_dom"/>
</dbReference>
<dbReference type="PROSITE" id="PS50883">
    <property type="entry name" value="EAL"/>
    <property type="match status" value="1"/>
</dbReference>
<dbReference type="SUPFAM" id="SSF55073">
    <property type="entry name" value="Nucleotide cyclase"/>
    <property type="match status" value="1"/>
</dbReference>
<evidence type="ECO:0000259" key="1">
    <source>
        <dbReference type="PROSITE" id="PS50883"/>
    </source>
</evidence>
<dbReference type="PANTHER" id="PTHR33121:SF71">
    <property type="entry name" value="OXYGEN SENSOR PROTEIN DOSP"/>
    <property type="match status" value="1"/>
</dbReference>
<feature type="domain" description="GGDEF" evidence="2">
    <location>
        <begin position="261"/>
        <end position="390"/>
    </location>
</feature>
<evidence type="ECO:0000259" key="2">
    <source>
        <dbReference type="PROSITE" id="PS50887"/>
    </source>
</evidence>
<dbReference type="PANTHER" id="PTHR33121">
    <property type="entry name" value="CYCLIC DI-GMP PHOSPHODIESTERASE PDEF"/>
    <property type="match status" value="1"/>
</dbReference>
<dbReference type="Proteomes" id="UP000306509">
    <property type="component" value="Unassembled WGS sequence"/>
</dbReference>
<gene>
    <name evidence="3" type="primary">cph2_3</name>
    <name evidence="3" type="ORF">DSM106044_05447</name>
</gene>
<evidence type="ECO:0000313" key="3">
    <source>
        <dbReference type="EMBL" id="TLC97744.1"/>
    </source>
</evidence>
<dbReference type="SMART" id="SM00052">
    <property type="entry name" value="EAL"/>
    <property type="match status" value="1"/>
</dbReference>
<dbReference type="GO" id="GO:0071111">
    <property type="term" value="F:cyclic-guanylate-specific phosphodiesterase activity"/>
    <property type="evidence" value="ECO:0007669"/>
    <property type="project" value="InterPro"/>
</dbReference>
<dbReference type="EMBL" id="QGQD01000111">
    <property type="protein sequence ID" value="TLC97744.1"/>
    <property type="molecule type" value="Genomic_DNA"/>
</dbReference>
<dbReference type="Gene3D" id="3.20.20.450">
    <property type="entry name" value="EAL domain"/>
    <property type="match status" value="1"/>
</dbReference>
<organism evidence="3 4">
    <name type="scientific">Robinsoniella peoriensis</name>
    <dbReference type="NCBI Taxonomy" id="180332"/>
    <lineage>
        <taxon>Bacteria</taxon>
        <taxon>Bacillati</taxon>
        <taxon>Bacillota</taxon>
        <taxon>Clostridia</taxon>
        <taxon>Lachnospirales</taxon>
        <taxon>Lachnospiraceae</taxon>
        <taxon>Robinsoniella</taxon>
    </lineage>
</organism>
<dbReference type="Pfam" id="PF00990">
    <property type="entry name" value="GGDEF"/>
    <property type="match status" value="1"/>
</dbReference>
<dbReference type="Gene3D" id="3.30.70.270">
    <property type="match status" value="1"/>
</dbReference>
<dbReference type="PROSITE" id="PS50887">
    <property type="entry name" value="GGDEF"/>
    <property type="match status" value="1"/>
</dbReference>
<dbReference type="InterPro" id="IPR035919">
    <property type="entry name" value="EAL_sf"/>
</dbReference>
<dbReference type="SMART" id="SM00267">
    <property type="entry name" value="GGDEF"/>
    <property type="match status" value="1"/>
</dbReference>
<dbReference type="CDD" id="cd01948">
    <property type="entry name" value="EAL"/>
    <property type="match status" value="1"/>
</dbReference>
<dbReference type="SUPFAM" id="SSF141868">
    <property type="entry name" value="EAL domain-like"/>
    <property type="match status" value="1"/>
</dbReference>
<keyword evidence="4" id="KW-1185">Reference proteome</keyword>
<dbReference type="RefSeq" id="WP_138004140.1">
    <property type="nucleotide sequence ID" value="NZ_QGQD01000111.1"/>
</dbReference>
<feature type="domain" description="EAL" evidence="1">
    <location>
        <begin position="399"/>
        <end position="653"/>
    </location>
</feature>
<name>A0A4U8PZE0_9FIRM</name>